<dbReference type="InterPro" id="IPR036388">
    <property type="entry name" value="WH-like_DNA-bd_sf"/>
</dbReference>
<dbReference type="AlphaFoldDB" id="A0A3N0YD51"/>
<evidence type="ECO:0000313" key="2">
    <source>
        <dbReference type="EMBL" id="ROL44153.1"/>
    </source>
</evidence>
<keyword evidence="3" id="KW-1185">Reference proteome</keyword>
<dbReference type="OrthoDB" id="10045182at2759"/>
<feature type="domain" description="Transposase Tc1-like" evidence="1">
    <location>
        <begin position="71"/>
        <end position="132"/>
    </location>
</feature>
<protein>
    <recommendedName>
        <fullName evidence="1">Transposase Tc1-like domain-containing protein</fullName>
    </recommendedName>
</protein>
<comment type="caution">
    <text evidence="2">The sequence shown here is derived from an EMBL/GenBank/DDBJ whole genome shotgun (WGS) entry which is preliminary data.</text>
</comment>
<name>A0A3N0YD51_ANAGA</name>
<evidence type="ECO:0000259" key="1">
    <source>
        <dbReference type="Pfam" id="PF01498"/>
    </source>
</evidence>
<dbReference type="EMBL" id="RJVU01046797">
    <property type="protein sequence ID" value="ROL44153.1"/>
    <property type="molecule type" value="Genomic_DNA"/>
</dbReference>
<gene>
    <name evidence="2" type="ORF">DPX16_5347</name>
</gene>
<dbReference type="Pfam" id="PF01498">
    <property type="entry name" value="HTH_Tnp_Tc3_2"/>
    <property type="match status" value="1"/>
</dbReference>
<dbReference type="GO" id="GO:0015074">
    <property type="term" value="P:DNA integration"/>
    <property type="evidence" value="ECO:0007669"/>
    <property type="project" value="InterPro"/>
</dbReference>
<proteinExistence type="predicted"/>
<dbReference type="SUPFAM" id="SSF46689">
    <property type="entry name" value="Homeodomain-like"/>
    <property type="match status" value="1"/>
</dbReference>
<dbReference type="InterPro" id="IPR009057">
    <property type="entry name" value="Homeodomain-like_sf"/>
</dbReference>
<dbReference type="Gene3D" id="1.10.10.10">
    <property type="entry name" value="Winged helix-like DNA-binding domain superfamily/Winged helix DNA-binding domain"/>
    <property type="match status" value="1"/>
</dbReference>
<dbReference type="Proteomes" id="UP000281406">
    <property type="component" value="Unassembled WGS sequence"/>
</dbReference>
<sequence>MGKRNDLSEFDKGQIVMARRLGQSISKAAALVGCSRSAVVSIYQRCSKEGTVVNRRQRHGRPRFIDARGERRLARVVRSNRRATVAQTAQEVNAGSDRKVSEYTVHRSLLSMELHSCRPVRVPMLTPVHHRKSQQFLMASFLSSSHHYAVVASLTNLKLAEVMALPHVAFKREDC</sequence>
<dbReference type="GO" id="GO:0003677">
    <property type="term" value="F:DNA binding"/>
    <property type="evidence" value="ECO:0007669"/>
    <property type="project" value="InterPro"/>
</dbReference>
<reference evidence="2 3" key="1">
    <citation type="submission" date="2018-10" db="EMBL/GenBank/DDBJ databases">
        <title>Genome assembly for a Yunnan-Guizhou Plateau 3E fish, Anabarilius grahami (Regan), and its evolutionary and genetic applications.</title>
        <authorList>
            <person name="Jiang W."/>
        </authorList>
    </citation>
    <scope>NUCLEOTIDE SEQUENCE [LARGE SCALE GENOMIC DNA]</scope>
    <source>
        <strain evidence="2">AG-KIZ</strain>
        <tissue evidence="2">Muscle</tissue>
    </source>
</reference>
<dbReference type="InterPro" id="IPR002492">
    <property type="entry name" value="Transposase_Tc1-like"/>
</dbReference>
<dbReference type="GO" id="GO:0006313">
    <property type="term" value="P:DNA transposition"/>
    <property type="evidence" value="ECO:0007669"/>
    <property type="project" value="InterPro"/>
</dbReference>
<organism evidence="2 3">
    <name type="scientific">Anabarilius grahami</name>
    <name type="common">Kanglang fish</name>
    <name type="synonym">Barilius grahami</name>
    <dbReference type="NCBI Taxonomy" id="495550"/>
    <lineage>
        <taxon>Eukaryota</taxon>
        <taxon>Metazoa</taxon>
        <taxon>Chordata</taxon>
        <taxon>Craniata</taxon>
        <taxon>Vertebrata</taxon>
        <taxon>Euteleostomi</taxon>
        <taxon>Actinopterygii</taxon>
        <taxon>Neopterygii</taxon>
        <taxon>Teleostei</taxon>
        <taxon>Ostariophysi</taxon>
        <taxon>Cypriniformes</taxon>
        <taxon>Xenocyprididae</taxon>
        <taxon>Xenocypridinae</taxon>
        <taxon>Xenocypridinae incertae sedis</taxon>
        <taxon>Anabarilius</taxon>
    </lineage>
</organism>
<evidence type="ECO:0000313" key="3">
    <source>
        <dbReference type="Proteomes" id="UP000281406"/>
    </source>
</evidence>
<accession>A0A3N0YD51</accession>